<proteinExistence type="predicted"/>
<evidence type="ECO:0000313" key="1">
    <source>
        <dbReference type="EMBL" id="MBB5913597.1"/>
    </source>
</evidence>
<name>A0A7W9PCF4_9NOCA</name>
<dbReference type="Proteomes" id="UP000540412">
    <property type="component" value="Unassembled WGS sequence"/>
</dbReference>
<sequence length="99" mass="10978">MRPHPTALAWLDPNHTVAPEWDSAQIRKLARRLGYALLWPPDDSTLDPADIARQMDVDAVIVPAPTHLTALALNRLMNVADVESANPRCSFARWRVGTA</sequence>
<reference evidence="1 2" key="1">
    <citation type="submission" date="2020-08" db="EMBL/GenBank/DDBJ databases">
        <title>Sequencing the genomes of 1000 actinobacteria strains.</title>
        <authorList>
            <person name="Klenk H.-P."/>
        </authorList>
    </citation>
    <scope>NUCLEOTIDE SEQUENCE [LARGE SCALE GENOMIC DNA]</scope>
    <source>
        <strain evidence="1 2">DSM 43582</strain>
    </source>
</reference>
<comment type="caution">
    <text evidence="1">The sequence shown here is derived from an EMBL/GenBank/DDBJ whole genome shotgun (WGS) entry which is preliminary data.</text>
</comment>
<accession>A0A7W9PCF4</accession>
<dbReference type="AlphaFoldDB" id="A0A7W9PCF4"/>
<protein>
    <submittedName>
        <fullName evidence="1">Uncharacterized protein</fullName>
    </submittedName>
</protein>
<dbReference type="EMBL" id="JACHIT010000001">
    <property type="protein sequence ID" value="MBB5913597.1"/>
    <property type="molecule type" value="Genomic_DNA"/>
</dbReference>
<gene>
    <name evidence="1" type="ORF">BJY24_002464</name>
</gene>
<organism evidence="1 2">
    <name type="scientific">Nocardia transvalensis</name>
    <dbReference type="NCBI Taxonomy" id="37333"/>
    <lineage>
        <taxon>Bacteria</taxon>
        <taxon>Bacillati</taxon>
        <taxon>Actinomycetota</taxon>
        <taxon>Actinomycetes</taxon>
        <taxon>Mycobacteriales</taxon>
        <taxon>Nocardiaceae</taxon>
        <taxon>Nocardia</taxon>
    </lineage>
</organism>
<evidence type="ECO:0000313" key="2">
    <source>
        <dbReference type="Proteomes" id="UP000540412"/>
    </source>
</evidence>
<keyword evidence="2" id="KW-1185">Reference proteome</keyword>